<dbReference type="PANTHER" id="PTHR43433">
    <property type="entry name" value="HYDROLASE, ALPHA/BETA FOLD FAMILY PROTEIN"/>
    <property type="match status" value="1"/>
</dbReference>
<name>A0A2U1SXX6_9MICO</name>
<organism evidence="2 3">
    <name type="scientific">Homoserinimonas hongtaonis</name>
    <dbReference type="NCBI Taxonomy" id="2079791"/>
    <lineage>
        <taxon>Bacteria</taxon>
        <taxon>Bacillati</taxon>
        <taxon>Actinomycetota</taxon>
        <taxon>Actinomycetes</taxon>
        <taxon>Micrococcales</taxon>
        <taxon>Microbacteriaceae</taxon>
        <taxon>Homoserinimonas</taxon>
    </lineage>
</organism>
<gene>
    <name evidence="2" type="ORF">DF220_00465</name>
</gene>
<keyword evidence="2" id="KW-0378">Hydrolase</keyword>
<dbReference type="EMBL" id="QEEX01000001">
    <property type="protein sequence ID" value="PWB96485.1"/>
    <property type="molecule type" value="Genomic_DNA"/>
</dbReference>
<accession>A0A2U1SXX6</accession>
<proteinExistence type="predicted"/>
<dbReference type="InterPro" id="IPR050471">
    <property type="entry name" value="AB_hydrolase"/>
</dbReference>
<dbReference type="AlphaFoldDB" id="A0A2U1SXX6"/>
<dbReference type="InterPro" id="IPR000073">
    <property type="entry name" value="AB_hydrolase_1"/>
</dbReference>
<evidence type="ECO:0000313" key="3">
    <source>
        <dbReference type="Proteomes" id="UP000244978"/>
    </source>
</evidence>
<dbReference type="Pfam" id="PF12697">
    <property type="entry name" value="Abhydrolase_6"/>
    <property type="match status" value="1"/>
</dbReference>
<dbReference type="GO" id="GO:0004806">
    <property type="term" value="F:triacylglycerol lipase activity"/>
    <property type="evidence" value="ECO:0007669"/>
    <property type="project" value="TreeGrafter"/>
</dbReference>
<dbReference type="RefSeq" id="WP_108996679.1">
    <property type="nucleotide sequence ID" value="NZ_QEEX01000001.1"/>
</dbReference>
<evidence type="ECO:0000259" key="1">
    <source>
        <dbReference type="Pfam" id="PF12697"/>
    </source>
</evidence>
<dbReference type="Proteomes" id="UP000244978">
    <property type="component" value="Unassembled WGS sequence"/>
</dbReference>
<sequence>MSALPEDDATKPAVTARQLDEALAATDWALLPVGVEKDSVAAPSGLLSRISLGPIGGDRVVLVPGMTGSKEDFILMLPLLAAAGYRVEAYDMAGQYESSAAGPENLAPPQLRYTYKLFEDDLVAVLEDGATPAHVLGYSFAGTIAGTVASLRPELFASLTLMSAPPLSGQALRGFKRIGTLSYAVPGRRLGRPFITALRLNVHRAPADRAQFVRARFELTRPSSVGDILDLMKRTPDFAERLRATNLPVLVVTGTGDVWQATSHLAFAERLGANLLVLPTGHSPCETAPHQLAEAMLEFMQS</sequence>
<dbReference type="InterPro" id="IPR029058">
    <property type="entry name" value="AB_hydrolase_fold"/>
</dbReference>
<reference evidence="3" key="1">
    <citation type="submission" date="2018-04" db="EMBL/GenBank/DDBJ databases">
        <authorList>
            <person name="Liu S."/>
            <person name="Wang Z."/>
            <person name="Li J."/>
        </authorList>
    </citation>
    <scope>NUCLEOTIDE SEQUENCE [LARGE SCALE GENOMIC DNA]</scope>
    <source>
        <strain evidence="3">S1194</strain>
    </source>
</reference>
<dbReference type="GO" id="GO:0046503">
    <property type="term" value="P:glycerolipid catabolic process"/>
    <property type="evidence" value="ECO:0007669"/>
    <property type="project" value="TreeGrafter"/>
</dbReference>
<comment type="caution">
    <text evidence="2">The sequence shown here is derived from an EMBL/GenBank/DDBJ whole genome shotgun (WGS) entry which is preliminary data.</text>
</comment>
<evidence type="ECO:0000313" key="2">
    <source>
        <dbReference type="EMBL" id="PWB96485.1"/>
    </source>
</evidence>
<dbReference type="Gene3D" id="3.40.50.1820">
    <property type="entry name" value="alpha/beta hydrolase"/>
    <property type="match status" value="1"/>
</dbReference>
<keyword evidence="3" id="KW-1185">Reference proteome</keyword>
<dbReference type="PANTHER" id="PTHR43433:SF5">
    <property type="entry name" value="AB HYDROLASE-1 DOMAIN-CONTAINING PROTEIN"/>
    <property type="match status" value="1"/>
</dbReference>
<dbReference type="SUPFAM" id="SSF53474">
    <property type="entry name" value="alpha/beta-Hydrolases"/>
    <property type="match status" value="1"/>
</dbReference>
<protein>
    <submittedName>
        <fullName evidence="2">Alpha/beta hydrolase</fullName>
    </submittedName>
</protein>
<feature type="domain" description="AB hydrolase-1" evidence="1">
    <location>
        <begin position="60"/>
        <end position="295"/>
    </location>
</feature>